<dbReference type="Proteomes" id="UP000806378">
    <property type="component" value="Unassembled WGS sequence"/>
</dbReference>
<evidence type="ECO:0000313" key="2">
    <source>
        <dbReference type="Proteomes" id="UP000806378"/>
    </source>
</evidence>
<proteinExistence type="predicted"/>
<protein>
    <recommendedName>
        <fullName evidence="3">Integrase zinc-binding domain-containing protein</fullName>
    </recommendedName>
</protein>
<dbReference type="OrthoDB" id="1736889at2759"/>
<dbReference type="EMBL" id="MU089615">
    <property type="protein sequence ID" value="KAF7850412.1"/>
    <property type="molecule type" value="Genomic_DNA"/>
</dbReference>
<dbReference type="Gramene" id="rna-gnl|WGS:JABURB|Cocit.L5527.1">
    <property type="protein sequence ID" value="cds-KAF7850412.1"/>
    <property type="gene ID" value="gene-BT93_L5527"/>
</dbReference>
<comment type="caution">
    <text evidence="1">The sequence shown here is derived from an EMBL/GenBank/DDBJ whole genome shotgun (WGS) entry which is preliminary data.</text>
</comment>
<dbReference type="PANTHER" id="PTHR48475:SF1">
    <property type="entry name" value="RNASE H TYPE-1 DOMAIN-CONTAINING PROTEIN"/>
    <property type="match status" value="1"/>
</dbReference>
<evidence type="ECO:0000313" key="1">
    <source>
        <dbReference type="EMBL" id="KAF7850412.1"/>
    </source>
</evidence>
<evidence type="ECO:0008006" key="3">
    <source>
        <dbReference type="Google" id="ProtNLM"/>
    </source>
</evidence>
<reference evidence="1" key="1">
    <citation type="submission" date="2020-05" db="EMBL/GenBank/DDBJ databases">
        <title>WGS assembly of Corymbia citriodora subspecies variegata.</title>
        <authorList>
            <person name="Barry K."/>
            <person name="Hundley H."/>
            <person name="Shu S."/>
            <person name="Jenkins J."/>
            <person name="Grimwood J."/>
            <person name="Baten A."/>
        </authorList>
    </citation>
    <scope>NUCLEOTIDE SEQUENCE</scope>
    <source>
        <strain evidence="1">CV2-018</strain>
    </source>
</reference>
<keyword evidence="2" id="KW-1185">Reference proteome</keyword>
<accession>A0A8T0CUI3</accession>
<name>A0A8T0CUI3_CORYI</name>
<dbReference type="PANTHER" id="PTHR48475">
    <property type="entry name" value="RIBONUCLEASE H"/>
    <property type="match status" value="1"/>
</dbReference>
<sequence>MLQATGGLDIEPLRIEILRCSAYCMIIEEEPNGEPWYHDILEYLQIGEFPQESDASDRKYLTKLVSKFFISGGALYKRSFDSTLLRCIDAKEANRLMKEIHKGECGPHMSGHLLARKIMRLGYYWLTIESNCIQHV</sequence>
<gene>
    <name evidence="1" type="ORF">BT93_L5527</name>
</gene>
<dbReference type="AlphaFoldDB" id="A0A8T0CUI3"/>
<organism evidence="1 2">
    <name type="scientific">Corymbia citriodora subsp. variegata</name>
    <dbReference type="NCBI Taxonomy" id="360336"/>
    <lineage>
        <taxon>Eukaryota</taxon>
        <taxon>Viridiplantae</taxon>
        <taxon>Streptophyta</taxon>
        <taxon>Embryophyta</taxon>
        <taxon>Tracheophyta</taxon>
        <taxon>Spermatophyta</taxon>
        <taxon>Magnoliopsida</taxon>
        <taxon>eudicotyledons</taxon>
        <taxon>Gunneridae</taxon>
        <taxon>Pentapetalae</taxon>
        <taxon>rosids</taxon>
        <taxon>malvids</taxon>
        <taxon>Myrtales</taxon>
        <taxon>Myrtaceae</taxon>
        <taxon>Myrtoideae</taxon>
        <taxon>Eucalypteae</taxon>
        <taxon>Corymbia</taxon>
    </lineage>
</organism>
<dbReference type="Gene3D" id="1.10.340.70">
    <property type="match status" value="1"/>
</dbReference>